<dbReference type="CDD" id="cd03801">
    <property type="entry name" value="GT4_PimA-like"/>
    <property type="match status" value="1"/>
</dbReference>
<accession>Q3SL50</accession>
<gene>
    <name evidence="2" type="ordered locus">Tbd_0614</name>
</gene>
<dbReference type="SUPFAM" id="SSF53756">
    <property type="entry name" value="UDP-Glycosyltransferase/glycogen phosphorylase"/>
    <property type="match status" value="1"/>
</dbReference>
<dbReference type="Proteomes" id="UP000008291">
    <property type="component" value="Chromosome"/>
</dbReference>
<dbReference type="eggNOG" id="COG0438">
    <property type="taxonomic scope" value="Bacteria"/>
</dbReference>
<proteinExistence type="predicted"/>
<dbReference type="KEGG" id="tbd:Tbd_0614"/>
<dbReference type="InterPro" id="IPR001296">
    <property type="entry name" value="Glyco_trans_1"/>
</dbReference>
<keyword evidence="2" id="KW-0808">Transferase</keyword>
<dbReference type="STRING" id="292415.Tbd_0614"/>
<feature type="domain" description="Glycosyl transferase family 1" evidence="1">
    <location>
        <begin position="141"/>
        <end position="294"/>
    </location>
</feature>
<dbReference type="PANTHER" id="PTHR46660:SF2">
    <property type="entry name" value="GLYCOSYLTRANSFERASE 1 DOMAIN-CONTAINING PROTEIN 1"/>
    <property type="match status" value="1"/>
</dbReference>
<dbReference type="NCBIfam" id="TIGR04348">
    <property type="entry name" value="selenoneine biosynthesis selenosugar synthase SenB"/>
    <property type="match status" value="1"/>
</dbReference>
<evidence type="ECO:0000313" key="2">
    <source>
        <dbReference type="EMBL" id="AAZ96567.1"/>
    </source>
</evidence>
<reference evidence="2 3" key="1">
    <citation type="journal article" date="2006" name="J. Bacteriol.">
        <title>The genome sequence of the obligately chemolithoautotrophic, facultatively anaerobic bacterium Thiobacillus denitrificans.</title>
        <authorList>
            <person name="Beller H.R."/>
            <person name="Chain P.S."/>
            <person name="Letain T.E."/>
            <person name="Chakicherla A."/>
            <person name="Larimer F.W."/>
            <person name="Richardson P.M."/>
            <person name="Coleman M.A."/>
            <person name="Wood A.P."/>
            <person name="Kelly D.P."/>
        </authorList>
    </citation>
    <scope>NUCLEOTIDE SEQUENCE [LARGE SCALE GENOMIC DNA]</scope>
    <source>
        <strain evidence="2 3">ATCC 25259</strain>
    </source>
</reference>
<dbReference type="HOGENOM" id="CLU_865465_0_0_4"/>
<evidence type="ECO:0000259" key="1">
    <source>
        <dbReference type="Pfam" id="PF00534"/>
    </source>
</evidence>
<dbReference type="InterPro" id="IPR052622">
    <property type="entry name" value="Glycosyltransferase_G1"/>
</dbReference>
<name>Q3SL50_THIDA</name>
<dbReference type="GO" id="GO:0016757">
    <property type="term" value="F:glycosyltransferase activity"/>
    <property type="evidence" value="ECO:0007669"/>
    <property type="project" value="InterPro"/>
</dbReference>
<dbReference type="InterPro" id="IPR027627">
    <property type="entry name" value="Glycosyltransferase_put"/>
</dbReference>
<dbReference type="OrthoDB" id="8563324at2"/>
<dbReference type="EMBL" id="CP000116">
    <property type="protein sequence ID" value="AAZ96567.1"/>
    <property type="molecule type" value="Genomic_DNA"/>
</dbReference>
<dbReference type="CAZy" id="GT4">
    <property type="family name" value="Glycosyltransferase Family 4"/>
</dbReference>
<keyword evidence="3" id="KW-1185">Reference proteome</keyword>
<protein>
    <submittedName>
        <fullName evidence="2">Glycosyltransferase</fullName>
    </submittedName>
</protein>
<dbReference type="RefSeq" id="WP_011311126.1">
    <property type="nucleotide sequence ID" value="NC_007404.1"/>
</dbReference>
<dbReference type="AlphaFoldDB" id="Q3SL50"/>
<dbReference type="Pfam" id="PF00534">
    <property type="entry name" value="Glycos_transf_1"/>
    <property type="match status" value="1"/>
</dbReference>
<evidence type="ECO:0000313" key="3">
    <source>
        <dbReference type="Proteomes" id="UP000008291"/>
    </source>
</evidence>
<dbReference type="PANTHER" id="PTHR46660">
    <property type="match status" value="1"/>
</dbReference>
<dbReference type="Gene3D" id="3.40.50.2000">
    <property type="entry name" value="Glycogen Phosphorylase B"/>
    <property type="match status" value="1"/>
</dbReference>
<organism evidence="2 3">
    <name type="scientific">Thiobacillus denitrificans (strain ATCC 25259 / T1)</name>
    <dbReference type="NCBI Taxonomy" id="292415"/>
    <lineage>
        <taxon>Bacteria</taxon>
        <taxon>Pseudomonadati</taxon>
        <taxon>Pseudomonadota</taxon>
        <taxon>Betaproteobacteria</taxon>
        <taxon>Nitrosomonadales</taxon>
        <taxon>Thiobacillaceae</taxon>
        <taxon>Thiobacillus</taxon>
    </lineage>
</organism>
<sequence length="325" mass="36940">MRIALITPYGREHRNGNWHTAARWARFLREAGHEVRVQVAWDGRPADLMLALHARRSFDSIRAFADRFPSRPLLVALTGTDLYRDIHEDANAQQSLELAHRLIVLQERGADELPPHLTARTRVIYQSAPDISRRRATRDVFDVVVIGHLRAEKDPFRAALATAYLPEHSQARVTHLGSALGEEMAATAEMAQYKLPRWTWRGEVPHRSVLEHLARAHLMVISSVMEGGANVICEALAADVPVLASYMPGNIGMLGEDYPGYFPVGDERELAKLLSKAENDPDFYSALVEHARRRRSLMRPEHEASRLRQVVAEFEQRQPRRRPRP</sequence>